<evidence type="ECO:0000313" key="1">
    <source>
        <dbReference type="EMBL" id="GIU68015.1"/>
    </source>
</evidence>
<accession>A0ABQ4PYM1</accession>
<dbReference type="PANTHER" id="PTHR19288:SF46">
    <property type="entry name" value="HALOACID DEHALOGENASE-LIKE HYDROLASE DOMAIN-CONTAINING PROTEIN 2"/>
    <property type="match status" value="1"/>
</dbReference>
<reference evidence="1" key="1">
    <citation type="submission" date="2021-05" db="EMBL/GenBank/DDBJ databases">
        <authorList>
            <person name="Tanabe Y."/>
        </authorList>
    </citation>
    <scope>NUCLEOTIDE SEQUENCE</scope>
    <source>
        <strain evidence="1">BOTRYCO-1</strain>
    </source>
</reference>
<proteinExistence type="predicted"/>
<reference evidence="1" key="2">
    <citation type="journal article" date="2023" name="ISME Commun">
        <title>Characterization of a bloom-associated alphaproteobacterial lineage, 'Candidatus Phycosocius': insights into freshwater algal-bacterial interactions.</title>
        <authorList>
            <person name="Tanabe Y."/>
            <person name="Yamaguchi H."/>
            <person name="Yoshida M."/>
            <person name="Kai A."/>
            <person name="Okazaki Y."/>
        </authorList>
    </citation>
    <scope>NUCLEOTIDE SEQUENCE</scope>
    <source>
        <strain evidence="1">BOTRYCO-1</strain>
    </source>
</reference>
<dbReference type="RefSeq" id="WP_284361494.1">
    <property type="nucleotide sequence ID" value="NZ_BPFZ01000017.1"/>
</dbReference>
<protein>
    <submittedName>
        <fullName evidence="1">Haloacid dehalogenase</fullName>
    </submittedName>
</protein>
<gene>
    <name evidence="1" type="ORF">PsB1_2169</name>
</gene>
<dbReference type="EMBL" id="BPFZ01000017">
    <property type="protein sequence ID" value="GIU68015.1"/>
    <property type="molecule type" value="Genomic_DNA"/>
</dbReference>
<comment type="caution">
    <text evidence="1">The sequence shown here is derived from an EMBL/GenBank/DDBJ whole genome shotgun (WGS) entry which is preliminary data.</text>
</comment>
<dbReference type="InterPro" id="IPR023214">
    <property type="entry name" value="HAD_sf"/>
</dbReference>
<name>A0ABQ4PYM1_9PROT</name>
<dbReference type="PANTHER" id="PTHR19288">
    <property type="entry name" value="4-NITROPHENYLPHOSPHATASE-RELATED"/>
    <property type="match status" value="1"/>
</dbReference>
<dbReference type="InterPro" id="IPR036412">
    <property type="entry name" value="HAD-like_sf"/>
</dbReference>
<dbReference type="Gene3D" id="3.40.50.1000">
    <property type="entry name" value="HAD superfamily/HAD-like"/>
    <property type="match status" value="2"/>
</dbReference>
<evidence type="ECO:0000313" key="2">
    <source>
        <dbReference type="Proteomes" id="UP001161064"/>
    </source>
</evidence>
<sequence>MSQLIVTAAGIADRNQARTILDGGSGILLDWDGCVSIGDVPHADGLKFLSRFQERIAIVSNSSTIRPRDIHRILAQAGVTFPIDRIILAGHQALVRAAELKRPTIVFGSLPMKALARDLGVVQVKCDPEIIVLLRDTRFSYESLHLGVNALLNGAHLIVSNPDLTHPGHAGLVIPETGALLAAFQACVPEQAFKMEVIGKPSAKLFEQACLALGIDTNQAVMIGDNPQTDIIGAKRLDIASILVRPGSSLRLADLC</sequence>
<keyword evidence="2" id="KW-1185">Reference proteome</keyword>
<dbReference type="Proteomes" id="UP001161064">
    <property type="component" value="Unassembled WGS sequence"/>
</dbReference>
<organism evidence="1 2">
    <name type="scientific">Candidatus Phycosocius spiralis</name>
    <dbReference type="NCBI Taxonomy" id="2815099"/>
    <lineage>
        <taxon>Bacteria</taxon>
        <taxon>Pseudomonadati</taxon>
        <taxon>Pseudomonadota</taxon>
        <taxon>Alphaproteobacteria</taxon>
        <taxon>Caulobacterales</taxon>
        <taxon>Caulobacterales incertae sedis</taxon>
        <taxon>Candidatus Phycosocius</taxon>
    </lineage>
</organism>
<dbReference type="SUPFAM" id="SSF56784">
    <property type="entry name" value="HAD-like"/>
    <property type="match status" value="1"/>
</dbReference>
<dbReference type="Pfam" id="PF13242">
    <property type="entry name" value="Hydrolase_like"/>
    <property type="match status" value="1"/>
</dbReference>